<keyword evidence="4 6" id="KW-0233">DNA recombination</keyword>
<dbReference type="GO" id="GO:0009378">
    <property type="term" value="F:four-way junction helicase activity"/>
    <property type="evidence" value="ECO:0007669"/>
    <property type="project" value="InterPro"/>
</dbReference>
<sequence length="204" mass="22604">MYEYIKGTISFIGPEYIVIENNGIGYRLLTPNPFAFSKYEQTTVTVYVYHHVREDAQLLFGFMISEEKRLFEKLISVSGIGPKGALAVLASGEPSHVVGAIEREDEPYLIKFPGIGKKTARQMILDLKGKLDGVTSDTLSGLFQPEKEAVAAASGNIELEEALLALEALGYSVREINRISARLEKEEAMPTDEYIRKGLQMLLG</sequence>
<keyword evidence="8" id="KW-0378">Hydrolase</keyword>
<dbReference type="GO" id="GO:0048476">
    <property type="term" value="C:Holliday junction resolvase complex"/>
    <property type="evidence" value="ECO:0007669"/>
    <property type="project" value="UniProtKB-UniRule"/>
</dbReference>
<keyword evidence="3 6" id="KW-0238">DNA-binding</keyword>
<dbReference type="OrthoDB" id="5293449at2"/>
<dbReference type="GO" id="GO:0006310">
    <property type="term" value="P:DNA recombination"/>
    <property type="evidence" value="ECO:0007669"/>
    <property type="project" value="UniProtKB-UniRule"/>
</dbReference>
<comment type="subunit">
    <text evidence="6">Homotetramer. Forms an RuvA(8)-RuvB(12)-Holliday junction (HJ) complex. HJ DNA is sandwiched between 2 RuvA tetramers; dsDNA enters through RuvA and exits via RuvB. An RuvB hexamer assembles on each DNA strand where it exits the tetramer. Each RuvB hexamer is contacted by two RuvA subunits (via domain III) on 2 adjacent RuvB subunits; this complex drives branch migration. In the full resolvosome a probable DNA-RuvA(4)-RuvB(12)-RuvC(2) complex forms which resolves the HJ.</text>
</comment>
<keyword evidence="2 6" id="KW-0227">DNA damage</keyword>
<dbReference type="GO" id="GO:0009379">
    <property type="term" value="C:Holliday junction helicase complex"/>
    <property type="evidence" value="ECO:0007669"/>
    <property type="project" value="InterPro"/>
</dbReference>
<dbReference type="Pfam" id="PF14520">
    <property type="entry name" value="HHH_5"/>
    <property type="match status" value="1"/>
</dbReference>
<dbReference type="GO" id="GO:0005524">
    <property type="term" value="F:ATP binding"/>
    <property type="evidence" value="ECO:0007669"/>
    <property type="project" value="InterPro"/>
</dbReference>
<gene>
    <name evidence="6" type="primary">ruvA</name>
    <name evidence="8" type="ORF">AWH48_05460</name>
</gene>
<dbReference type="GO" id="GO:0006281">
    <property type="term" value="P:DNA repair"/>
    <property type="evidence" value="ECO:0007669"/>
    <property type="project" value="UniProtKB-UniRule"/>
</dbReference>
<evidence type="ECO:0000256" key="1">
    <source>
        <dbReference type="ARBA" id="ARBA00022490"/>
    </source>
</evidence>
<feature type="region of interest" description="Domain III" evidence="6">
    <location>
        <begin position="154"/>
        <end position="204"/>
    </location>
</feature>
<dbReference type="Proteomes" id="UP000077271">
    <property type="component" value="Unassembled WGS sequence"/>
</dbReference>
<dbReference type="EMBL" id="LQWZ01000023">
    <property type="protein sequence ID" value="OAH56119.1"/>
    <property type="molecule type" value="Genomic_DNA"/>
</dbReference>
<dbReference type="InterPro" id="IPR036267">
    <property type="entry name" value="RuvA_C_sf"/>
</dbReference>
<comment type="similarity">
    <text evidence="6">Belongs to the RuvA family.</text>
</comment>
<feature type="domain" description="Helix-hairpin-helix DNA-binding motif class 1" evidence="7">
    <location>
        <begin position="107"/>
        <end position="126"/>
    </location>
</feature>
<dbReference type="Pfam" id="PF01330">
    <property type="entry name" value="RuvA_N"/>
    <property type="match status" value="1"/>
</dbReference>
<dbReference type="GO" id="GO:0000400">
    <property type="term" value="F:four-way junction DNA binding"/>
    <property type="evidence" value="ECO:0007669"/>
    <property type="project" value="UniProtKB-UniRule"/>
</dbReference>
<keyword evidence="8" id="KW-0547">Nucleotide-binding</keyword>
<dbReference type="SUPFAM" id="SSF47781">
    <property type="entry name" value="RuvA domain 2-like"/>
    <property type="match status" value="1"/>
</dbReference>
<keyword evidence="5 6" id="KW-0234">DNA repair</keyword>
<comment type="caution">
    <text evidence="6">Lacks conserved residue(s) required for the propagation of feature annotation.</text>
</comment>
<dbReference type="HAMAP" id="MF_00031">
    <property type="entry name" value="DNA_HJ_migration_RuvA"/>
    <property type="match status" value="1"/>
</dbReference>
<dbReference type="Gene3D" id="1.10.8.10">
    <property type="entry name" value="DNA helicase RuvA subunit, C-terminal domain"/>
    <property type="match status" value="1"/>
</dbReference>
<proteinExistence type="inferred from homology"/>
<dbReference type="Gene3D" id="1.10.150.20">
    <property type="entry name" value="5' to 3' exonuclease, C-terminal subdomain"/>
    <property type="match status" value="1"/>
</dbReference>
<keyword evidence="8" id="KW-0067">ATP-binding</keyword>
<dbReference type="InterPro" id="IPR010994">
    <property type="entry name" value="RuvA_2-like"/>
</dbReference>
<evidence type="ECO:0000313" key="9">
    <source>
        <dbReference type="Proteomes" id="UP000077271"/>
    </source>
</evidence>
<dbReference type="AlphaFoldDB" id="A0A177KS15"/>
<comment type="subcellular location">
    <subcellularLocation>
        <location evidence="6">Cytoplasm</location>
    </subcellularLocation>
</comment>
<dbReference type="InterPro" id="IPR012340">
    <property type="entry name" value="NA-bd_OB-fold"/>
</dbReference>
<reference evidence="8 9" key="1">
    <citation type="submission" date="2016-01" db="EMBL/GenBank/DDBJ databases">
        <title>Investigation of taxonomic status of Bacillus aminovorans.</title>
        <authorList>
            <person name="Verma A."/>
            <person name="Pal Y."/>
            <person name="Krishnamurthi S."/>
        </authorList>
    </citation>
    <scope>NUCLEOTIDE SEQUENCE [LARGE SCALE GENOMIC DNA]</scope>
    <source>
        <strain evidence="8 9">DSM 4337</strain>
    </source>
</reference>
<dbReference type="InterPro" id="IPR013849">
    <property type="entry name" value="DNA_helicase_Holl-junc_RuvA_I"/>
</dbReference>
<dbReference type="Pfam" id="PF07499">
    <property type="entry name" value="RuvA_C"/>
    <property type="match status" value="1"/>
</dbReference>
<dbReference type="RefSeq" id="WP_018394038.1">
    <property type="nucleotide sequence ID" value="NZ_LQWZ01000023.1"/>
</dbReference>
<evidence type="ECO:0000313" key="8">
    <source>
        <dbReference type="EMBL" id="OAH56119.1"/>
    </source>
</evidence>
<comment type="caution">
    <text evidence="8">The sequence shown here is derived from an EMBL/GenBank/DDBJ whole genome shotgun (WGS) entry which is preliminary data.</text>
</comment>
<dbReference type="Gene3D" id="2.40.50.140">
    <property type="entry name" value="Nucleic acid-binding proteins"/>
    <property type="match status" value="1"/>
</dbReference>
<evidence type="ECO:0000256" key="6">
    <source>
        <dbReference type="HAMAP-Rule" id="MF_00031"/>
    </source>
</evidence>
<dbReference type="InterPro" id="IPR000085">
    <property type="entry name" value="RuvA"/>
</dbReference>
<evidence type="ECO:0000256" key="3">
    <source>
        <dbReference type="ARBA" id="ARBA00023125"/>
    </source>
</evidence>
<evidence type="ECO:0000256" key="2">
    <source>
        <dbReference type="ARBA" id="ARBA00022763"/>
    </source>
</evidence>
<protein>
    <recommendedName>
        <fullName evidence="6">Holliday junction branch migration complex subunit RuvA</fullName>
    </recommendedName>
</protein>
<organism evidence="8 9">
    <name type="scientific">Domibacillus aminovorans</name>
    <dbReference type="NCBI Taxonomy" id="29332"/>
    <lineage>
        <taxon>Bacteria</taxon>
        <taxon>Bacillati</taxon>
        <taxon>Bacillota</taxon>
        <taxon>Bacilli</taxon>
        <taxon>Bacillales</taxon>
        <taxon>Bacillaceae</taxon>
        <taxon>Domibacillus</taxon>
    </lineage>
</organism>
<name>A0A177KS15_9BACI</name>
<evidence type="ECO:0000259" key="7">
    <source>
        <dbReference type="SMART" id="SM00278"/>
    </source>
</evidence>
<comment type="function">
    <text evidence="6">The RuvA-RuvB-RuvC complex processes Holliday junction (HJ) DNA during genetic recombination and DNA repair, while the RuvA-RuvB complex plays an important role in the rescue of blocked DNA replication forks via replication fork reversal (RFR). RuvA specifically binds to HJ cruciform DNA, conferring on it an open structure. The RuvB hexamer acts as an ATP-dependent pump, pulling dsDNA into and through the RuvAB complex. HJ branch migration allows RuvC to scan DNA until it finds its consensus sequence, where it cleaves and resolves the cruciform DNA.</text>
</comment>
<evidence type="ECO:0000256" key="5">
    <source>
        <dbReference type="ARBA" id="ARBA00023204"/>
    </source>
</evidence>
<dbReference type="SUPFAM" id="SSF46929">
    <property type="entry name" value="DNA helicase RuvA subunit, C-terminal domain"/>
    <property type="match status" value="1"/>
</dbReference>
<comment type="domain">
    <text evidence="6">Has three domains with a flexible linker between the domains II and III and assumes an 'L' shape. Domain III is highly mobile and contacts RuvB.</text>
</comment>
<feature type="domain" description="Helix-hairpin-helix DNA-binding motif class 1" evidence="7">
    <location>
        <begin position="72"/>
        <end position="91"/>
    </location>
</feature>
<accession>A0A177KS15</accession>
<dbReference type="GO" id="GO:0005737">
    <property type="term" value="C:cytoplasm"/>
    <property type="evidence" value="ECO:0007669"/>
    <property type="project" value="UniProtKB-SubCell"/>
</dbReference>
<dbReference type="InterPro" id="IPR003583">
    <property type="entry name" value="Hlx-hairpin-Hlx_DNA-bd_motif"/>
</dbReference>
<keyword evidence="8" id="KW-0347">Helicase</keyword>
<dbReference type="NCBIfam" id="TIGR00084">
    <property type="entry name" value="ruvA"/>
    <property type="match status" value="1"/>
</dbReference>
<dbReference type="SUPFAM" id="SSF50249">
    <property type="entry name" value="Nucleic acid-binding proteins"/>
    <property type="match status" value="1"/>
</dbReference>
<keyword evidence="1 6" id="KW-0963">Cytoplasm</keyword>
<dbReference type="InterPro" id="IPR011114">
    <property type="entry name" value="RuvA_C"/>
</dbReference>
<evidence type="ECO:0000256" key="4">
    <source>
        <dbReference type="ARBA" id="ARBA00023172"/>
    </source>
</evidence>
<dbReference type="SMART" id="SM00278">
    <property type="entry name" value="HhH1"/>
    <property type="match status" value="2"/>
</dbReference>